<dbReference type="GO" id="GO:0006084">
    <property type="term" value="P:acetyl-CoA metabolic process"/>
    <property type="evidence" value="ECO:0007669"/>
    <property type="project" value="InterPro"/>
</dbReference>
<dbReference type="PANTHER" id="PTHR43323">
    <property type="entry name" value="3-HYDROXY-3-METHYLGLUTARYL COENZYME A SYNTHASE"/>
    <property type="match status" value="1"/>
</dbReference>
<keyword evidence="5" id="KW-0444">Lipid biosynthesis</keyword>
<dbReference type="Proteomes" id="UP000683360">
    <property type="component" value="Unassembled WGS sequence"/>
</dbReference>
<evidence type="ECO:0000259" key="7">
    <source>
        <dbReference type="Pfam" id="PF08540"/>
    </source>
</evidence>
<evidence type="ECO:0000256" key="2">
    <source>
        <dbReference type="ARBA" id="ARBA00022679"/>
    </source>
</evidence>
<evidence type="ECO:0000256" key="4">
    <source>
        <dbReference type="PIRSR" id="PIRSR610122-2"/>
    </source>
</evidence>
<evidence type="ECO:0000256" key="5">
    <source>
        <dbReference type="RuleBase" id="RU364071"/>
    </source>
</evidence>
<dbReference type="Gene3D" id="3.40.47.10">
    <property type="match status" value="2"/>
</dbReference>
<comment type="caution">
    <text evidence="8">The sequence shown here is derived from an EMBL/GenBank/DDBJ whole genome shotgun (WGS) entry which is preliminary data.</text>
</comment>
<dbReference type="OrthoDB" id="1269963at2759"/>
<evidence type="ECO:0000256" key="3">
    <source>
        <dbReference type="PIRSR" id="PIRSR610122-1"/>
    </source>
</evidence>
<feature type="binding site" evidence="4">
    <location>
        <position position="230"/>
    </location>
    <ligand>
        <name>CoA</name>
        <dbReference type="ChEBI" id="CHEBI:57287"/>
    </ligand>
</feature>
<dbReference type="Pfam" id="PF08540">
    <property type="entry name" value="HMG_CoA_synt_C"/>
    <property type="match status" value="1"/>
</dbReference>
<feature type="active site" description="Acyl-thioester intermediate" evidence="3">
    <location>
        <position position="93"/>
    </location>
</feature>
<evidence type="ECO:0000256" key="1">
    <source>
        <dbReference type="ARBA" id="ARBA00007061"/>
    </source>
</evidence>
<evidence type="ECO:0000259" key="6">
    <source>
        <dbReference type="Pfam" id="PF01154"/>
    </source>
</evidence>
<name>A0A8S3U0B1_MYTED</name>
<keyword evidence="8" id="KW-0012">Acyltransferase</keyword>
<protein>
    <recommendedName>
        <fullName evidence="5">Hydroxymethylglutaryl-CoA synthase</fullName>
        <shortName evidence="5">HMG-CoA synthase</shortName>
        <ecNumber evidence="5">2.3.3.10</ecNumber>
    </recommendedName>
    <alternativeName>
        <fullName evidence="5">3-hydroxy-3-methylglutaryl coenzyme A synthase</fullName>
    </alternativeName>
</protein>
<sequence length="263" mass="29314">MDQNNWPKDVGIVAVEVYFPSQYVDQSELETFDGASTGKYTIGLGQSKMGFCSDREDINSLCLTVVQSLIEKNNISYNDIGRLEVGIDTTNACFGGTSALFNAINWIESSSWDGRYAMVVAGDIAVYATGNARCTGGAGAVAMLLGPNAPLVFHRGVRSIYMQHAYDFYKPDLSSEYPVVDGKLSVQCYVNALDKCYHMYKSKAKKMGISDNKSLVDSIDSFIFHSPYCKLVQKSFARLMLNDFWDDPDPDFANRYRGLEKYR</sequence>
<comment type="similarity">
    <text evidence="1 5">Belongs to the thiolase-like superfamily. HMG-CoA synthase family.</text>
</comment>
<comment type="catalytic activity">
    <reaction evidence="5">
        <text>acetoacetyl-CoA + acetyl-CoA + H2O = (3S)-3-hydroxy-3-methylglutaryl-CoA + CoA + H(+)</text>
        <dbReference type="Rhea" id="RHEA:10188"/>
        <dbReference type="ChEBI" id="CHEBI:15377"/>
        <dbReference type="ChEBI" id="CHEBI:15378"/>
        <dbReference type="ChEBI" id="CHEBI:43074"/>
        <dbReference type="ChEBI" id="CHEBI:57286"/>
        <dbReference type="ChEBI" id="CHEBI:57287"/>
        <dbReference type="ChEBI" id="CHEBI:57288"/>
        <dbReference type="EC" id="2.3.3.10"/>
    </reaction>
</comment>
<dbReference type="EMBL" id="CAJPWZ010002374">
    <property type="protein sequence ID" value="CAG2237065.1"/>
    <property type="molecule type" value="Genomic_DNA"/>
</dbReference>
<dbReference type="InterPro" id="IPR013746">
    <property type="entry name" value="HMG_CoA_synt_C_dom"/>
</dbReference>
<dbReference type="AlphaFoldDB" id="A0A8S3U0B1"/>
<feature type="binding site" evidence="4">
    <location>
        <position position="131"/>
    </location>
    <ligand>
        <name>CoA</name>
        <dbReference type="ChEBI" id="CHEBI:57287"/>
    </ligand>
</feature>
<feature type="binding site" evidence="4">
    <location>
        <position position="234"/>
    </location>
    <ligand>
        <name>CoA</name>
        <dbReference type="ChEBI" id="CHEBI:57287"/>
    </ligand>
</feature>
<comment type="pathway">
    <text evidence="5">Metabolic intermediate biosynthesis; (R)-mevalonate biosynthesis; (R)-mevalonate from acetyl-CoA: step 2/3.</text>
</comment>
<keyword evidence="5" id="KW-0756">Sterol biosynthesis</keyword>
<feature type="binding site" evidence="4">
    <location>
        <position position="185"/>
    </location>
    <ligand>
        <name>CoA</name>
        <dbReference type="ChEBI" id="CHEBI:57287"/>
    </ligand>
</feature>
<keyword evidence="5" id="KW-0753">Steroid metabolism</keyword>
<dbReference type="PANTHER" id="PTHR43323:SF2">
    <property type="entry name" value="HYDROXYMETHYLGLUTARYL-COA SYNTHASE"/>
    <property type="match status" value="1"/>
</dbReference>
<proteinExistence type="inferred from homology"/>
<evidence type="ECO:0000313" key="9">
    <source>
        <dbReference type="Proteomes" id="UP000683360"/>
    </source>
</evidence>
<dbReference type="GO" id="GO:0004421">
    <property type="term" value="F:hydroxymethylglutaryl-CoA synthase activity"/>
    <property type="evidence" value="ECO:0007669"/>
    <property type="project" value="UniProtKB-EC"/>
</dbReference>
<organism evidence="8 9">
    <name type="scientific">Mytilus edulis</name>
    <name type="common">Blue mussel</name>
    <dbReference type="NCBI Taxonomy" id="6550"/>
    <lineage>
        <taxon>Eukaryota</taxon>
        <taxon>Metazoa</taxon>
        <taxon>Spiralia</taxon>
        <taxon>Lophotrochozoa</taxon>
        <taxon>Mollusca</taxon>
        <taxon>Bivalvia</taxon>
        <taxon>Autobranchia</taxon>
        <taxon>Pteriomorphia</taxon>
        <taxon>Mytilida</taxon>
        <taxon>Mytiloidea</taxon>
        <taxon>Mytilidae</taxon>
        <taxon>Mytilinae</taxon>
        <taxon>Mytilus</taxon>
    </lineage>
</organism>
<dbReference type="NCBIfam" id="TIGR01833">
    <property type="entry name" value="HMG-CoA-S_euk"/>
    <property type="match status" value="1"/>
</dbReference>
<keyword evidence="2 5" id="KW-0808">Transferase</keyword>
<dbReference type="Pfam" id="PF01154">
    <property type="entry name" value="HMG_CoA_synt_N"/>
    <property type="match status" value="1"/>
</dbReference>
<dbReference type="SUPFAM" id="SSF53901">
    <property type="entry name" value="Thiolase-like"/>
    <property type="match status" value="2"/>
</dbReference>
<reference evidence="8" key="1">
    <citation type="submission" date="2021-03" db="EMBL/GenBank/DDBJ databases">
        <authorList>
            <person name="Bekaert M."/>
        </authorList>
    </citation>
    <scope>NUCLEOTIDE SEQUENCE</scope>
</reference>
<feature type="active site" description="Proton donor/acceptor" evidence="3">
    <location>
        <position position="225"/>
    </location>
</feature>
<dbReference type="InterPro" id="IPR010122">
    <property type="entry name" value="HMG_CoA_synthase_euk"/>
</dbReference>
<accession>A0A8S3U0B1</accession>
<dbReference type="InterPro" id="IPR016039">
    <property type="entry name" value="Thiolase-like"/>
</dbReference>
<evidence type="ECO:0000313" key="8">
    <source>
        <dbReference type="EMBL" id="CAG2237065.1"/>
    </source>
</evidence>
<feature type="domain" description="Hydroxymethylglutaryl-coenzyme A synthase C-terminal" evidence="7">
    <location>
        <begin position="151"/>
        <end position="254"/>
    </location>
</feature>
<keyword evidence="5" id="KW-0443">Lipid metabolism</keyword>
<dbReference type="InterPro" id="IPR013528">
    <property type="entry name" value="HMG_CoA_synth_N"/>
</dbReference>
<feature type="domain" description="Hydroxymethylglutaryl-coenzyme A synthase N-terminal" evidence="6">
    <location>
        <begin position="6"/>
        <end position="86"/>
    </location>
</feature>
<keyword evidence="9" id="KW-1185">Reference proteome</keyword>
<keyword evidence="5" id="KW-1207">Sterol metabolism</keyword>
<dbReference type="CDD" id="cd00827">
    <property type="entry name" value="init_cond_enzymes"/>
    <property type="match status" value="1"/>
</dbReference>
<dbReference type="GO" id="GO:0010142">
    <property type="term" value="P:farnesyl diphosphate biosynthetic process, mevalonate pathway"/>
    <property type="evidence" value="ECO:0007669"/>
    <property type="project" value="InterPro"/>
</dbReference>
<keyword evidence="5" id="KW-0752">Steroid biosynthesis</keyword>
<dbReference type="GO" id="GO:0016126">
    <property type="term" value="P:sterol biosynthetic process"/>
    <property type="evidence" value="ECO:0007669"/>
    <property type="project" value="UniProtKB-KW"/>
</dbReference>
<dbReference type="EC" id="2.3.3.10" evidence="5"/>
<comment type="function">
    <text evidence="5">Catalyzes the condensation of acetyl-CoA with acetoacetyl-CoA to form HMG-CoA.</text>
</comment>
<gene>
    <name evidence="8" type="ORF">MEDL_49563</name>
</gene>